<protein>
    <submittedName>
        <fullName evidence="2">Uncharacterized protein</fullName>
    </submittedName>
</protein>
<evidence type="ECO:0000313" key="3">
    <source>
        <dbReference type="Proteomes" id="UP000631114"/>
    </source>
</evidence>
<name>A0A835H8U8_9MAGN</name>
<organism evidence="2 3">
    <name type="scientific">Coptis chinensis</name>
    <dbReference type="NCBI Taxonomy" id="261450"/>
    <lineage>
        <taxon>Eukaryota</taxon>
        <taxon>Viridiplantae</taxon>
        <taxon>Streptophyta</taxon>
        <taxon>Embryophyta</taxon>
        <taxon>Tracheophyta</taxon>
        <taxon>Spermatophyta</taxon>
        <taxon>Magnoliopsida</taxon>
        <taxon>Ranunculales</taxon>
        <taxon>Ranunculaceae</taxon>
        <taxon>Coptidoideae</taxon>
        <taxon>Coptis</taxon>
    </lineage>
</organism>
<feature type="region of interest" description="Disordered" evidence="1">
    <location>
        <begin position="128"/>
        <end position="157"/>
    </location>
</feature>
<gene>
    <name evidence="2" type="ORF">IFM89_031613</name>
</gene>
<keyword evidence="3" id="KW-1185">Reference proteome</keyword>
<proteinExistence type="predicted"/>
<dbReference type="AlphaFoldDB" id="A0A835H8U8"/>
<evidence type="ECO:0000256" key="1">
    <source>
        <dbReference type="SAM" id="MobiDB-lite"/>
    </source>
</evidence>
<sequence>MEEAVINVIPDPDMPLSNAENEVFYDVDKGGDNEMHDEGFDLQDEETTWVEGYDLAVVQEDAQVMAITGHGQQSLSKQHAVELQNSFVLLESEQGYEEMEIAAKTLTSSGQGQLLKEIEQVSKSWANMTEQEQEEGTRRIGRPPGSKNRKASDGLYTTVTSRSQRLIGDGNKVDLWRDVRVGESNRSNSFTTFYNPN</sequence>
<evidence type="ECO:0000313" key="2">
    <source>
        <dbReference type="EMBL" id="KAF9594495.1"/>
    </source>
</evidence>
<dbReference type="EMBL" id="JADFTS010000008">
    <property type="protein sequence ID" value="KAF9594495.1"/>
    <property type="molecule type" value="Genomic_DNA"/>
</dbReference>
<accession>A0A835H8U8</accession>
<comment type="caution">
    <text evidence="2">The sequence shown here is derived from an EMBL/GenBank/DDBJ whole genome shotgun (WGS) entry which is preliminary data.</text>
</comment>
<reference evidence="2 3" key="1">
    <citation type="submission" date="2020-10" db="EMBL/GenBank/DDBJ databases">
        <title>The Coptis chinensis genome and diversification of protoberbering-type alkaloids.</title>
        <authorList>
            <person name="Wang B."/>
            <person name="Shu S."/>
            <person name="Song C."/>
            <person name="Liu Y."/>
        </authorList>
    </citation>
    <scope>NUCLEOTIDE SEQUENCE [LARGE SCALE GENOMIC DNA]</scope>
    <source>
        <strain evidence="2">HL-2020</strain>
        <tissue evidence="2">Leaf</tissue>
    </source>
</reference>
<dbReference type="Proteomes" id="UP000631114">
    <property type="component" value="Unassembled WGS sequence"/>
</dbReference>